<proteinExistence type="predicted"/>
<reference evidence="1" key="2">
    <citation type="submission" date="2018-08" db="UniProtKB">
        <authorList>
            <consortium name="EnsemblPlants"/>
        </authorList>
    </citation>
    <scope>IDENTIFICATION</scope>
    <source>
        <strain evidence="1">Yugu1</strain>
    </source>
</reference>
<reference evidence="2" key="1">
    <citation type="journal article" date="2012" name="Nat. Biotechnol.">
        <title>Reference genome sequence of the model plant Setaria.</title>
        <authorList>
            <person name="Bennetzen J.L."/>
            <person name="Schmutz J."/>
            <person name="Wang H."/>
            <person name="Percifield R."/>
            <person name="Hawkins J."/>
            <person name="Pontaroli A.C."/>
            <person name="Estep M."/>
            <person name="Feng L."/>
            <person name="Vaughn J.N."/>
            <person name="Grimwood J."/>
            <person name="Jenkins J."/>
            <person name="Barry K."/>
            <person name="Lindquist E."/>
            <person name="Hellsten U."/>
            <person name="Deshpande S."/>
            <person name="Wang X."/>
            <person name="Wu X."/>
            <person name="Mitros T."/>
            <person name="Triplett J."/>
            <person name="Yang X."/>
            <person name="Ye C.Y."/>
            <person name="Mauro-Herrera M."/>
            <person name="Wang L."/>
            <person name="Li P."/>
            <person name="Sharma M."/>
            <person name="Sharma R."/>
            <person name="Ronald P.C."/>
            <person name="Panaud O."/>
            <person name="Kellogg E.A."/>
            <person name="Brutnell T.P."/>
            <person name="Doust A.N."/>
            <person name="Tuskan G.A."/>
            <person name="Rokhsar D."/>
            <person name="Devos K.M."/>
        </authorList>
    </citation>
    <scope>NUCLEOTIDE SEQUENCE [LARGE SCALE GENOMIC DNA]</scope>
    <source>
        <strain evidence="2">cv. Yugu1</strain>
    </source>
</reference>
<sequence length="50" mass="5908">MRSTACYLQCRGHRDGPLDARTKQNTGNLRRAQTPLEHLRRDCLLRFFSF</sequence>
<keyword evidence="2" id="KW-1185">Reference proteome</keyword>
<dbReference type="EMBL" id="AGNK02003746">
    <property type="status" value="NOT_ANNOTATED_CDS"/>
    <property type="molecule type" value="Genomic_DNA"/>
</dbReference>
<accession>K3YNJ3</accession>
<organism evidence="1 2">
    <name type="scientific">Setaria italica</name>
    <name type="common">Foxtail millet</name>
    <name type="synonym">Panicum italicum</name>
    <dbReference type="NCBI Taxonomy" id="4555"/>
    <lineage>
        <taxon>Eukaryota</taxon>
        <taxon>Viridiplantae</taxon>
        <taxon>Streptophyta</taxon>
        <taxon>Embryophyta</taxon>
        <taxon>Tracheophyta</taxon>
        <taxon>Spermatophyta</taxon>
        <taxon>Magnoliopsida</taxon>
        <taxon>Liliopsida</taxon>
        <taxon>Poales</taxon>
        <taxon>Poaceae</taxon>
        <taxon>PACMAD clade</taxon>
        <taxon>Panicoideae</taxon>
        <taxon>Panicodae</taxon>
        <taxon>Paniceae</taxon>
        <taxon>Cenchrinae</taxon>
        <taxon>Setaria</taxon>
    </lineage>
</organism>
<name>K3YNJ3_SETIT</name>
<dbReference type="EnsemblPlants" id="KQL01494">
    <property type="protein sequence ID" value="KQL01494"/>
    <property type="gene ID" value="SETIT_015835mg"/>
</dbReference>
<dbReference type="AlphaFoldDB" id="K3YNJ3"/>
<dbReference type="Gramene" id="KQL01494">
    <property type="protein sequence ID" value="KQL01494"/>
    <property type="gene ID" value="SETIT_015835mg"/>
</dbReference>
<evidence type="ECO:0000313" key="2">
    <source>
        <dbReference type="Proteomes" id="UP000004995"/>
    </source>
</evidence>
<evidence type="ECO:0000313" key="1">
    <source>
        <dbReference type="EnsemblPlants" id="KQL01494"/>
    </source>
</evidence>
<protein>
    <submittedName>
        <fullName evidence="1">Uncharacterized protein</fullName>
    </submittedName>
</protein>
<dbReference type="HOGENOM" id="CLU_3127845_0_0_1"/>
<dbReference type="Proteomes" id="UP000004995">
    <property type="component" value="Unassembled WGS sequence"/>
</dbReference>
<dbReference type="InParanoid" id="K3YNJ3"/>